<evidence type="ECO:0000313" key="1">
    <source>
        <dbReference type="EMBL" id="MEO1773183.1"/>
    </source>
</evidence>
<name>A0ABV0EX72_9ENTE</name>
<dbReference type="EMBL" id="JAFREL020000008">
    <property type="protein sequence ID" value="MEO1773183.1"/>
    <property type="molecule type" value="Genomic_DNA"/>
</dbReference>
<proteinExistence type="predicted"/>
<reference evidence="1 2" key="2">
    <citation type="submission" date="2024-02" db="EMBL/GenBank/DDBJ databases">
        <title>The Genome Sequence of Enterococcus sp. DIV0159.</title>
        <authorList>
            <person name="Earl A."/>
            <person name="Manson A."/>
            <person name="Gilmore M."/>
            <person name="Sanders J."/>
            <person name="Shea T."/>
            <person name="Howe W."/>
            <person name="Livny J."/>
            <person name="Cuomo C."/>
            <person name="Neafsey D."/>
            <person name="Birren B."/>
        </authorList>
    </citation>
    <scope>NUCLEOTIDE SEQUENCE [LARGE SCALE GENOMIC DNA]</scope>
    <source>
        <strain evidence="1 2">665A</strain>
    </source>
</reference>
<dbReference type="Proteomes" id="UP000664357">
    <property type="component" value="Unassembled WGS sequence"/>
</dbReference>
<reference evidence="1 2" key="1">
    <citation type="submission" date="2021-03" db="EMBL/GenBank/DDBJ databases">
        <authorList>
            <person name="Gilmore M.S."/>
            <person name="Schwartzman J."/>
            <person name="Van Tyne D."/>
            <person name="Martin M."/>
            <person name="Earl A.M."/>
            <person name="Manson A.L."/>
            <person name="Straub T."/>
            <person name="Salamzade R."/>
            <person name="Saavedra J."/>
            <person name="Lebreton F."/>
            <person name="Prichula J."/>
            <person name="Schaufler K."/>
            <person name="Gaca A."/>
            <person name="Sgardioli B."/>
            <person name="Wagenaar J."/>
            <person name="Strong T."/>
        </authorList>
    </citation>
    <scope>NUCLEOTIDE SEQUENCE [LARGE SCALE GENOMIC DNA]</scope>
    <source>
        <strain evidence="1 2">665A</strain>
    </source>
</reference>
<organism evidence="1 2">
    <name type="scientific">Candidatus Enterococcus ferrettii</name>
    <dbReference type="NCBI Taxonomy" id="2815324"/>
    <lineage>
        <taxon>Bacteria</taxon>
        <taxon>Bacillati</taxon>
        <taxon>Bacillota</taxon>
        <taxon>Bacilli</taxon>
        <taxon>Lactobacillales</taxon>
        <taxon>Enterococcaceae</taxon>
        <taxon>Enterococcus</taxon>
    </lineage>
</organism>
<accession>A0ABV0EX72</accession>
<comment type="caution">
    <text evidence="1">The sequence shown here is derived from an EMBL/GenBank/DDBJ whole genome shotgun (WGS) entry which is preliminary data.</text>
</comment>
<dbReference type="InterPro" id="IPR045751">
    <property type="entry name" value="DUF6179"/>
</dbReference>
<evidence type="ECO:0000313" key="2">
    <source>
        <dbReference type="Proteomes" id="UP000664357"/>
    </source>
</evidence>
<dbReference type="Pfam" id="PF19677">
    <property type="entry name" value="DUF6179"/>
    <property type="match status" value="1"/>
</dbReference>
<protein>
    <submittedName>
        <fullName evidence="1">Uncharacterized protein</fullName>
    </submittedName>
</protein>
<keyword evidence="2" id="KW-1185">Reference proteome</keyword>
<gene>
    <name evidence="1" type="ORF">JZO67_005167</name>
</gene>
<sequence length="403" mass="46896">MFELSYSNDEEFRRFLIYKVQQRLSGTSVMPVDEIQEIRASILFVMDHAEKGNSVVERFNSGKELLTAKLQDTFVLYQQLTSDYKSFEIESIKDTLDEIGGFFKSYNLDYSATVSGAGLIDYQLANPVNDLQYQGIDFIQQYLTRLSSENKFIDFIPSNQIREILQVYTQRLGFDYRKDINNLYQLIFDQWIAQKIAGSSTLSLLLTEPEAQFVYSIIQQRSIPAELTQFLVEHPYHQQTFQRFVQRVLSLDEPASIKNVLLLEESLQYELTLISAMPANDFTRMLETVETLKKQQDQVHFLLEKITSPYDLLDFLEQEVVSRECCLQLLKEVSFELGLGLLLLVNQYQEGMLKSWDDVLLLDEDEELTIEGVKSFVQRLEPQQRVEVTRALQQFTIGERDFS</sequence>